<dbReference type="Gene3D" id="3.40.30.10">
    <property type="entry name" value="Glutaredoxin"/>
    <property type="match status" value="1"/>
</dbReference>
<reference evidence="3" key="1">
    <citation type="submission" date="2023-10" db="EMBL/GenBank/DDBJ databases">
        <title>The first scallop-associated chemosynthetic bacterial symbiont.</title>
        <authorList>
            <person name="Lin Y.-T."/>
            <person name="Sun J."/>
            <person name="Ip J.C.-H."/>
            <person name="He X."/>
            <person name="Gao Z.-M."/>
            <person name="Perez M."/>
            <person name="Xu T."/>
            <person name="Qian P.-Y."/>
            <person name="Qiu J.-W."/>
        </authorList>
    </citation>
    <scope>NUCLEOTIDE SEQUENCE</scope>
    <source>
        <strain evidence="3">Gill1</strain>
    </source>
</reference>
<dbReference type="InterPro" id="IPR004879">
    <property type="entry name" value="Ssp411-like_TRX"/>
</dbReference>
<name>A0AAU6PH46_9GAMM</name>
<evidence type="ECO:0008006" key="4">
    <source>
        <dbReference type="Google" id="ProtNLM"/>
    </source>
</evidence>
<protein>
    <recommendedName>
        <fullName evidence="4">DUF255 domain-containing protein</fullName>
    </recommendedName>
</protein>
<dbReference type="Pfam" id="PF11412">
    <property type="entry name" value="DsbD_N"/>
    <property type="match status" value="1"/>
</dbReference>
<dbReference type="SUPFAM" id="SSF48208">
    <property type="entry name" value="Six-hairpin glycosidases"/>
    <property type="match status" value="1"/>
</dbReference>
<dbReference type="AlphaFoldDB" id="A0AAU6PH46"/>
<dbReference type="PIRSF" id="PIRSF006402">
    <property type="entry name" value="UCP006402_thioredoxin"/>
    <property type="match status" value="1"/>
</dbReference>
<dbReference type="SUPFAM" id="SSF52833">
    <property type="entry name" value="Thioredoxin-like"/>
    <property type="match status" value="1"/>
</dbReference>
<feature type="domain" description="Spermatogenesis-associated protein 20-like TRX" evidence="1">
    <location>
        <begin position="68"/>
        <end position="223"/>
    </location>
</feature>
<dbReference type="InterPro" id="IPR024705">
    <property type="entry name" value="Ssp411"/>
</dbReference>
<dbReference type="InterPro" id="IPR028250">
    <property type="entry name" value="DsbDN"/>
</dbReference>
<feature type="domain" description="Thiol:disulfide interchange protein DsbD N-terminal" evidence="2">
    <location>
        <begin position="659"/>
        <end position="749"/>
    </location>
</feature>
<dbReference type="InterPro" id="IPR036929">
    <property type="entry name" value="DsbDN_sf"/>
</dbReference>
<evidence type="ECO:0000259" key="2">
    <source>
        <dbReference type="Pfam" id="PF11412"/>
    </source>
</evidence>
<dbReference type="EMBL" id="CP138327">
    <property type="protein sequence ID" value="WXU00349.1"/>
    <property type="molecule type" value="Genomic_DNA"/>
</dbReference>
<evidence type="ECO:0000259" key="1">
    <source>
        <dbReference type="Pfam" id="PF03190"/>
    </source>
</evidence>
<sequence>MLIIPIYTKVSIKMKMIKMKIILTTLFLFISSSIMAHSPQNLHATYAQKSADYQPRTRHLENGKAKFTNHLILANSPYLLQHAHNPVNWHQFDDEAFALAKKENKLIFLSIGYATCHWCHVMEEESFEDLKVAQVLNQNFIAIKVDREVLPDVDSHFMNIAQLLTGGGGWPLNVVLTPEGDGFFAGTYFPKDKLIARLNQLQSVWKNEPIRVTKTAESVKNALLEKASSATKLPKNLQSLAVQDLLTRLDEFDGGFGDAPKFPHEAQLLMLINEQMRNPSDSKLEAITITLDMMASGGIYDVVGGGFHRYATDNAWLFPHFEKMLYNQAQLAMVYSKTYQLTGKALYKRIATQTLDYAIREMKNGGFYSATDADSSGEEGLFFIWSIEELKTVLGNDFAEFEHHFDLSERTEFENHSVINFKEINQVQASDFVKIDAMLAKLYQVRQGRDKPLLDNKILLSWNALLLKALVTASEIDNKYLSEAQNLADFLLNNFYQAELKRVQINGQTSQVAIFEDYAYLADGLLDLYDATAQKKYLTIAQKLTDEALSNFWDEKDFGFKMSNNKRIKNSKEIYDGAIFNANGVAYGVLNKLSERTQDTKYQQLAQQLLSSFSAKIHRSPSAYSSIVTNYGNQKQGSLKKTVYAYDGRIKITIESDKIMLNIASGWHINANKVLQKGLIATALSSSNLQAVKYPQATLVNLGFSQDKLAVYDEEITLNFSLKDKKATFAQLNLQACSDRVCLPPQQVKLLLN</sequence>
<dbReference type="CDD" id="cd02955">
    <property type="entry name" value="SSP411"/>
    <property type="match status" value="1"/>
</dbReference>
<proteinExistence type="predicted"/>
<organism evidence="3">
    <name type="scientific">Catillopecten margaritatus gill symbiont</name>
    <dbReference type="NCBI Taxonomy" id="3083288"/>
    <lineage>
        <taxon>Bacteria</taxon>
        <taxon>Pseudomonadati</taxon>
        <taxon>Pseudomonadota</taxon>
        <taxon>Gammaproteobacteria</taxon>
        <taxon>sulfur-oxidizing symbionts</taxon>
    </lineage>
</organism>
<dbReference type="Gene3D" id="1.50.10.10">
    <property type="match status" value="1"/>
</dbReference>
<dbReference type="GO" id="GO:0005975">
    <property type="term" value="P:carbohydrate metabolic process"/>
    <property type="evidence" value="ECO:0007669"/>
    <property type="project" value="InterPro"/>
</dbReference>
<dbReference type="PANTHER" id="PTHR42899:SF1">
    <property type="entry name" value="SPERMATOGENESIS-ASSOCIATED PROTEIN 20"/>
    <property type="match status" value="1"/>
</dbReference>
<dbReference type="InterPro" id="IPR036249">
    <property type="entry name" value="Thioredoxin-like_sf"/>
</dbReference>
<gene>
    <name evidence="3" type="ORF">Ctma_1063</name>
</gene>
<accession>A0AAU6PH46</accession>
<dbReference type="InterPro" id="IPR008928">
    <property type="entry name" value="6-hairpin_glycosidase_sf"/>
</dbReference>
<evidence type="ECO:0000313" key="3">
    <source>
        <dbReference type="EMBL" id="WXU00349.1"/>
    </source>
</evidence>
<dbReference type="PANTHER" id="PTHR42899">
    <property type="entry name" value="SPERMATOGENESIS-ASSOCIATED PROTEIN 20"/>
    <property type="match status" value="1"/>
</dbReference>
<dbReference type="InterPro" id="IPR012341">
    <property type="entry name" value="6hp_glycosidase-like_sf"/>
</dbReference>
<dbReference type="Pfam" id="PF03190">
    <property type="entry name" value="Thioredox_DsbH"/>
    <property type="match status" value="1"/>
</dbReference>
<dbReference type="Gene3D" id="2.60.40.1250">
    <property type="entry name" value="Thiol:disulfide interchange protein DsbD, N-terminal domain"/>
    <property type="match status" value="1"/>
</dbReference>